<dbReference type="GO" id="GO:0019901">
    <property type="term" value="F:protein kinase binding"/>
    <property type="evidence" value="ECO:0007669"/>
    <property type="project" value="InterPro"/>
</dbReference>
<feature type="region of interest" description="Disordered" evidence="1">
    <location>
        <begin position="387"/>
        <end position="413"/>
    </location>
</feature>
<dbReference type="EMBL" id="SPNW01000013">
    <property type="protein sequence ID" value="TIA91289.1"/>
    <property type="molecule type" value="Genomic_DNA"/>
</dbReference>
<keyword evidence="4" id="KW-1185">Reference proteome</keyword>
<evidence type="ECO:0000313" key="3">
    <source>
        <dbReference type="EMBL" id="TIA91289.1"/>
    </source>
</evidence>
<dbReference type="GO" id="GO:0016538">
    <property type="term" value="F:cyclin-dependent protein serine/threonine kinase regulator activity"/>
    <property type="evidence" value="ECO:0007669"/>
    <property type="project" value="TreeGrafter"/>
</dbReference>
<dbReference type="Pfam" id="PF00134">
    <property type="entry name" value="Cyclin_N"/>
    <property type="match status" value="1"/>
</dbReference>
<reference evidence="3 4" key="1">
    <citation type="submission" date="2019-03" db="EMBL/GenBank/DDBJ databases">
        <title>Sequencing 23 genomes of Wallemia ichthyophaga.</title>
        <authorList>
            <person name="Gostincar C."/>
        </authorList>
    </citation>
    <scope>NUCLEOTIDE SEQUENCE [LARGE SCALE GENOMIC DNA]</scope>
    <source>
        <strain evidence="3 4">EXF-5753</strain>
    </source>
</reference>
<dbReference type="SUPFAM" id="SSF47954">
    <property type="entry name" value="Cyclin-like"/>
    <property type="match status" value="1"/>
</dbReference>
<evidence type="ECO:0000313" key="4">
    <source>
        <dbReference type="Proteomes" id="UP000310189"/>
    </source>
</evidence>
<dbReference type="PANTHER" id="PTHR15615">
    <property type="match status" value="1"/>
</dbReference>
<dbReference type="GO" id="GO:0005634">
    <property type="term" value="C:nucleus"/>
    <property type="evidence" value="ECO:0007669"/>
    <property type="project" value="TreeGrafter"/>
</dbReference>
<dbReference type="OrthoDB" id="10250320at2759"/>
<feature type="region of interest" description="Disordered" evidence="1">
    <location>
        <begin position="302"/>
        <end position="322"/>
    </location>
</feature>
<organism evidence="3 4">
    <name type="scientific">Wallemia hederae</name>
    <dbReference type="NCBI Taxonomy" id="1540922"/>
    <lineage>
        <taxon>Eukaryota</taxon>
        <taxon>Fungi</taxon>
        <taxon>Dikarya</taxon>
        <taxon>Basidiomycota</taxon>
        <taxon>Wallemiomycotina</taxon>
        <taxon>Wallemiomycetes</taxon>
        <taxon>Wallemiales</taxon>
        <taxon>Wallemiaceae</taxon>
        <taxon>Wallemia</taxon>
    </lineage>
</organism>
<dbReference type="PANTHER" id="PTHR15615:SF10">
    <property type="entry name" value="PHO85 CYCLIN-2-RELATED"/>
    <property type="match status" value="1"/>
</dbReference>
<feature type="region of interest" description="Disordered" evidence="1">
    <location>
        <begin position="1"/>
        <end position="23"/>
    </location>
</feature>
<feature type="region of interest" description="Disordered" evidence="1">
    <location>
        <begin position="58"/>
        <end position="87"/>
    </location>
</feature>
<dbReference type="InterPro" id="IPR013922">
    <property type="entry name" value="Cyclin_PHO80-like"/>
</dbReference>
<dbReference type="Proteomes" id="UP000310189">
    <property type="component" value="Unassembled WGS sequence"/>
</dbReference>
<accession>A0A4T0FRW5</accession>
<feature type="domain" description="Cyclin N-terminal" evidence="2">
    <location>
        <begin position="108"/>
        <end position="205"/>
    </location>
</feature>
<evidence type="ECO:0000256" key="1">
    <source>
        <dbReference type="SAM" id="MobiDB-lite"/>
    </source>
</evidence>
<feature type="region of interest" description="Disordered" evidence="1">
    <location>
        <begin position="225"/>
        <end position="244"/>
    </location>
</feature>
<dbReference type="AlphaFoldDB" id="A0A4T0FRW5"/>
<feature type="compositionally biased region" description="Low complexity" evidence="1">
    <location>
        <begin position="303"/>
        <end position="315"/>
    </location>
</feature>
<sequence length="413" mass="44330">MPALRNATSTPSFGATQRRHPASLMPVSSHAPALVDLMRSPISERMVEALAQKVSEIIPVRPDSNGTNSPEYSHNNGYPSPPPSPVKPRLARVGHVAAEMSRGPPPLKQFIKTVLIESGCQVATVLCTLVLLDRLGSKLPPAAKGMPCTRHRVFFAAMIITAKSLNDCCPKNRHWRKYAWSSIRFALEEIHLMEIQLLDLLEFNIGFSEAELIRHSKQFMRMPLSNQNKSPPQFKPTPSAKAPTPLKPALKTARSMPAVNQVQHPPMVSRNTGMPGAFSPSALDNALRAQLPADLVSKRVSKDMSVSSSSDGGSSLPATPSDVASISKPTLALAMALESKRGGGAQAVEDDVDPTLSMIPAHLTAPAKSMHAPGIAGLISRIMKNPGGHGHGHSHGHHAHHGHKRNQEAIPLA</sequence>
<gene>
    <name evidence="3" type="ORF">E3P99_01136</name>
</gene>
<evidence type="ECO:0000259" key="2">
    <source>
        <dbReference type="Pfam" id="PF00134"/>
    </source>
</evidence>
<feature type="compositionally biased region" description="Polar residues" evidence="1">
    <location>
        <begin position="1"/>
        <end position="15"/>
    </location>
</feature>
<dbReference type="InterPro" id="IPR036915">
    <property type="entry name" value="Cyclin-like_sf"/>
</dbReference>
<feature type="compositionally biased region" description="Basic residues" evidence="1">
    <location>
        <begin position="390"/>
        <end position="404"/>
    </location>
</feature>
<dbReference type="CDD" id="cd20557">
    <property type="entry name" value="CYCLIN_ScPCL1-like"/>
    <property type="match status" value="1"/>
</dbReference>
<dbReference type="GO" id="GO:0000307">
    <property type="term" value="C:cyclin-dependent protein kinase holoenzyme complex"/>
    <property type="evidence" value="ECO:0007669"/>
    <property type="project" value="TreeGrafter"/>
</dbReference>
<name>A0A4T0FRW5_9BASI</name>
<comment type="caution">
    <text evidence="3">The sequence shown here is derived from an EMBL/GenBank/DDBJ whole genome shotgun (WGS) entry which is preliminary data.</text>
</comment>
<dbReference type="Gene3D" id="1.10.472.10">
    <property type="entry name" value="Cyclin-like"/>
    <property type="match status" value="1"/>
</dbReference>
<proteinExistence type="predicted"/>
<feature type="compositionally biased region" description="Polar residues" evidence="1">
    <location>
        <begin position="64"/>
        <end position="78"/>
    </location>
</feature>
<protein>
    <recommendedName>
        <fullName evidence="2">Cyclin N-terminal domain-containing protein</fullName>
    </recommendedName>
</protein>
<dbReference type="InterPro" id="IPR006671">
    <property type="entry name" value="Cyclin_N"/>
</dbReference>